<comment type="caution">
    <text evidence="1">The sequence shown here is derived from an EMBL/GenBank/DDBJ whole genome shotgun (WGS) entry which is preliminary data.</text>
</comment>
<evidence type="ECO:0000313" key="1">
    <source>
        <dbReference type="EMBL" id="GGE03131.1"/>
    </source>
</evidence>
<keyword evidence="2" id="KW-1185">Reference proteome</keyword>
<dbReference type="AlphaFoldDB" id="A0A917E5P0"/>
<protein>
    <recommendedName>
        <fullName evidence="3">DUF4270 domain-containing protein</fullName>
    </recommendedName>
</protein>
<sequence>MQRNPFIKFVLLIVISASLWSCDEDFMETGNNLINTIELPPLYETDNIIAYSKRINQVETSNFTMHSLADFTDPVYGDFKSSVLAQLQLSQTNNDFGTDPQLDSVTLTLPFFSRLVEENVYELDSVYGSGEFVLKVYRSNQFLRNLNPGPDGDFTEMQSYYSDQLPEFLPNIESTPIAESEPIDLADYTTPLSLVQRSGTESVDTLSLSPRIRLNLPVDLFNEVILDKIGSPELASNANFVNFFRGLYIEVERIGQDGASMHFDLNNDDAGVTLHYQTQRQGFVTNEEEEPEFETNWNRFNLNFEGINVNLFDDSFTVDASNPNLEEGDENLYLKGGAGYYSVMELFTGPDSDADGVSDELQDLRDRNVLVNDAQIDLYLNEEATDSINRVNRIIVFNIDNNEVLIDYIRDRTAGTLPASSRVSHLGPLMNVDSLGLRYRLRITDYINQVITQDSTNAKLGLMVTDNVNATGSVEAQTTDNQIESIFRQTAQFTKGTVLHGSNTSEEDEEKRIKLKIQLTEIN</sequence>
<dbReference type="Pfam" id="PF14092">
    <property type="entry name" value="DUF4270"/>
    <property type="match status" value="1"/>
</dbReference>
<dbReference type="Proteomes" id="UP000599688">
    <property type="component" value="Unassembled WGS sequence"/>
</dbReference>
<reference evidence="1 2" key="1">
    <citation type="journal article" date="2014" name="Int. J. Syst. Evol. Microbiol.">
        <title>Complete genome sequence of Corynebacterium casei LMG S-19264T (=DSM 44701T), isolated from a smear-ripened cheese.</title>
        <authorList>
            <consortium name="US DOE Joint Genome Institute (JGI-PGF)"/>
            <person name="Walter F."/>
            <person name="Albersmeier A."/>
            <person name="Kalinowski J."/>
            <person name="Ruckert C."/>
        </authorList>
    </citation>
    <scope>NUCLEOTIDE SEQUENCE [LARGE SCALE GENOMIC DNA]</scope>
    <source>
        <strain evidence="1 2">CGMCC 1.12925</strain>
    </source>
</reference>
<dbReference type="EMBL" id="BMGL01000001">
    <property type="protein sequence ID" value="GGE03131.1"/>
    <property type="molecule type" value="Genomic_DNA"/>
</dbReference>
<proteinExistence type="predicted"/>
<organism evidence="1 2">
    <name type="scientific">Psychroflexus salis</name>
    <dbReference type="NCBI Taxonomy" id="1526574"/>
    <lineage>
        <taxon>Bacteria</taxon>
        <taxon>Pseudomonadati</taxon>
        <taxon>Bacteroidota</taxon>
        <taxon>Flavobacteriia</taxon>
        <taxon>Flavobacteriales</taxon>
        <taxon>Flavobacteriaceae</taxon>
        <taxon>Psychroflexus</taxon>
    </lineage>
</organism>
<gene>
    <name evidence="1" type="ORF">GCM10010831_00980</name>
</gene>
<evidence type="ECO:0008006" key="3">
    <source>
        <dbReference type="Google" id="ProtNLM"/>
    </source>
</evidence>
<name>A0A917E5P0_9FLAO</name>
<dbReference type="InterPro" id="IPR025366">
    <property type="entry name" value="DUF4270"/>
</dbReference>
<evidence type="ECO:0000313" key="2">
    <source>
        <dbReference type="Proteomes" id="UP000599688"/>
    </source>
</evidence>
<accession>A0A917E5P0</accession>